<evidence type="ECO:0008006" key="5">
    <source>
        <dbReference type="Google" id="ProtNLM"/>
    </source>
</evidence>
<keyword evidence="2" id="KW-0238">DNA-binding</keyword>
<comment type="caution">
    <text evidence="3">The sequence shown here is derived from an EMBL/GenBank/DDBJ whole genome shotgun (WGS) entry which is preliminary data.</text>
</comment>
<dbReference type="GO" id="GO:0003677">
    <property type="term" value="F:DNA binding"/>
    <property type="evidence" value="ECO:0007669"/>
    <property type="project" value="UniProtKB-KW"/>
</dbReference>
<dbReference type="InterPro" id="IPR044946">
    <property type="entry name" value="Restrct_endonuc_typeI_TRD_sf"/>
</dbReference>
<evidence type="ECO:0000256" key="1">
    <source>
        <dbReference type="ARBA" id="ARBA00022747"/>
    </source>
</evidence>
<reference evidence="3 4" key="1">
    <citation type="submission" date="2016-10" db="EMBL/GenBank/DDBJ databases">
        <title>Paenibacillus species isolates.</title>
        <authorList>
            <person name="Beno S.M."/>
        </authorList>
    </citation>
    <scope>NUCLEOTIDE SEQUENCE [LARGE SCALE GENOMIC DNA]</scope>
    <source>
        <strain evidence="3 4">FSL H7-0604</strain>
    </source>
</reference>
<dbReference type="AlphaFoldDB" id="A0A1R0XDQ7"/>
<dbReference type="PANTHER" id="PTHR30408">
    <property type="entry name" value="TYPE-1 RESTRICTION ENZYME ECOKI SPECIFICITY PROTEIN"/>
    <property type="match status" value="1"/>
</dbReference>
<protein>
    <recommendedName>
        <fullName evidence="5">Type I restriction modification DNA specificity domain-containing protein</fullName>
    </recommendedName>
</protein>
<sequence length="348" mass="39856">MVSSSPIPLYELFSITKLTAQSEHIKAGNILINLFGPDIFRFSRYNQDGNIPDGMGKINILRPDIIDEDYLYLLLNSYRYPISWDRNKAIHRTTIEYRLLYHESIPLPKLPIQKEIVQVFQKANRLLDMRLKSDSLMQQTFNTIFISFFGDPVQNPKGFNIVPLSDAVAINPSKKGISVPDDLSAPYIKMEDLLEEGYLLSDYRRVREMLEGSYSYFANGDVLFPTSSPSLENGKGCVITGLAQDISFGSREFAVLRPISDVTHAFWIHRLLSLPSSRKYAAQFLTGSTVRRRISASFIKSWRVPVPPFELQKEFADVIYSMNMIRQSQSFAKERLVQLLDFAQNNFL</sequence>
<evidence type="ECO:0000313" key="3">
    <source>
        <dbReference type="EMBL" id="OMD33192.1"/>
    </source>
</evidence>
<keyword evidence="1" id="KW-0680">Restriction system</keyword>
<dbReference type="EMBL" id="MKQP01000014">
    <property type="protein sequence ID" value="OMD33192.1"/>
    <property type="molecule type" value="Genomic_DNA"/>
</dbReference>
<dbReference type="Proteomes" id="UP000187465">
    <property type="component" value="Unassembled WGS sequence"/>
</dbReference>
<proteinExistence type="predicted"/>
<dbReference type="CDD" id="cd17260">
    <property type="entry name" value="RMtype1_S_EcoEI-TRD1-CR1_like"/>
    <property type="match status" value="1"/>
</dbReference>
<name>A0A1R0XDQ7_9BACL</name>
<evidence type="ECO:0000313" key="4">
    <source>
        <dbReference type="Proteomes" id="UP000187465"/>
    </source>
</evidence>
<organism evidence="3 4">
    <name type="scientific">Paenibacillus odorifer</name>
    <dbReference type="NCBI Taxonomy" id="189426"/>
    <lineage>
        <taxon>Bacteria</taxon>
        <taxon>Bacillati</taxon>
        <taxon>Bacillota</taxon>
        <taxon>Bacilli</taxon>
        <taxon>Bacillales</taxon>
        <taxon>Paenibacillaceae</taxon>
        <taxon>Paenibacillus</taxon>
    </lineage>
</organism>
<dbReference type="RefSeq" id="WP_036689556.1">
    <property type="nucleotide sequence ID" value="NZ_MKQP01000014.1"/>
</dbReference>
<dbReference type="GO" id="GO:0009307">
    <property type="term" value="P:DNA restriction-modification system"/>
    <property type="evidence" value="ECO:0007669"/>
    <property type="project" value="UniProtKB-KW"/>
</dbReference>
<dbReference type="SUPFAM" id="SSF116734">
    <property type="entry name" value="DNA methylase specificity domain"/>
    <property type="match status" value="2"/>
</dbReference>
<dbReference type="InterPro" id="IPR052021">
    <property type="entry name" value="Type-I_RS_S_subunit"/>
</dbReference>
<accession>A0A1R0XDQ7</accession>
<dbReference type="PANTHER" id="PTHR30408:SF12">
    <property type="entry name" value="TYPE I RESTRICTION ENZYME MJAVIII SPECIFICITY SUBUNIT"/>
    <property type="match status" value="1"/>
</dbReference>
<evidence type="ECO:0000256" key="2">
    <source>
        <dbReference type="ARBA" id="ARBA00023125"/>
    </source>
</evidence>
<dbReference type="Gene3D" id="3.90.220.20">
    <property type="entry name" value="DNA methylase specificity domains"/>
    <property type="match status" value="2"/>
</dbReference>
<gene>
    <name evidence="3" type="ORF">BJP51_12580</name>
</gene>